<dbReference type="PANTHER" id="PTHR23164">
    <property type="entry name" value="EARLY ENDOSOME ANTIGEN 1"/>
    <property type="match status" value="1"/>
</dbReference>
<keyword evidence="1" id="KW-0479">Metal-binding</keyword>
<gene>
    <name evidence="6" type="ORF">PEVE_00044147</name>
</gene>
<feature type="domain" description="FYVE-type" evidence="5">
    <location>
        <begin position="63"/>
        <end position="118"/>
    </location>
</feature>
<evidence type="ECO:0000259" key="5">
    <source>
        <dbReference type="PROSITE" id="PS50178"/>
    </source>
</evidence>
<evidence type="ECO:0000256" key="4">
    <source>
        <dbReference type="PROSITE-ProRule" id="PRU00091"/>
    </source>
</evidence>
<evidence type="ECO:0000256" key="2">
    <source>
        <dbReference type="ARBA" id="ARBA00022771"/>
    </source>
</evidence>
<dbReference type="SMART" id="SM00064">
    <property type="entry name" value="FYVE"/>
    <property type="match status" value="2"/>
</dbReference>
<evidence type="ECO:0000256" key="1">
    <source>
        <dbReference type="ARBA" id="ARBA00022723"/>
    </source>
</evidence>
<keyword evidence="3" id="KW-0862">Zinc</keyword>
<dbReference type="SUPFAM" id="SSF57903">
    <property type="entry name" value="FYVE/PHD zinc finger"/>
    <property type="match status" value="2"/>
</dbReference>
<dbReference type="InterPro" id="IPR011011">
    <property type="entry name" value="Znf_FYVE_PHD"/>
</dbReference>
<dbReference type="PANTHER" id="PTHR23164:SF30">
    <property type="entry name" value="EARLY ENDOSOME ANTIGEN 1"/>
    <property type="match status" value="1"/>
</dbReference>
<proteinExistence type="predicted"/>
<dbReference type="InterPro" id="IPR017455">
    <property type="entry name" value="Znf_FYVE-rel"/>
</dbReference>
<dbReference type="EMBL" id="CALNXI010000922">
    <property type="protein sequence ID" value="CAH3147039.1"/>
    <property type="molecule type" value="Genomic_DNA"/>
</dbReference>
<evidence type="ECO:0000256" key="3">
    <source>
        <dbReference type="ARBA" id="ARBA00022833"/>
    </source>
</evidence>
<evidence type="ECO:0000313" key="7">
    <source>
        <dbReference type="Proteomes" id="UP001159427"/>
    </source>
</evidence>
<organism evidence="6 7">
    <name type="scientific">Porites evermanni</name>
    <dbReference type="NCBI Taxonomy" id="104178"/>
    <lineage>
        <taxon>Eukaryota</taxon>
        <taxon>Metazoa</taxon>
        <taxon>Cnidaria</taxon>
        <taxon>Anthozoa</taxon>
        <taxon>Hexacorallia</taxon>
        <taxon>Scleractinia</taxon>
        <taxon>Fungiina</taxon>
        <taxon>Poritidae</taxon>
        <taxon>Porites</taxon>
    </lineage>
</organism>
<dbReference type="Gene3D" id="3.30.40.10">
    <property type="entry name" value="Zinc/RING finger domain, C3HC4 (zinc finger)"/>
    <property type="match status" value="2"/>
</dbReference>
<reference evidence="6 7" key="1">
    <citation type="submission" date="2022-05" db="EMBL/GenBank/DDBJ databases">
        <authorList>
            <consortium name="Genoscope - CEA"/>
            <person name="William W."/>
        </authorList>
    </citation>
    <scope>NUCLEOTIDE SEQUENCE [LARGE SCALE GENOMIC DNA]</scope>
</reference>
<protein>
    <recommendedName>
        <fullName evidence="5">FYVE-type domain-containing protein</fullName>
    </recommendedName>
</protein>
<evidence type="ECO:0000313" key="6">
    <source>
        <dbReference type="EMBL" id="CAH3147039.1"/>
    </source>
</evidence>
<sequence>MAHKSTNYYRSKSLNAQWEDLSRSISEVLHEREGPTVKAERSQITTAHWVNNLERAHCAEAGCRQKFSLTERKHHCRRCGEVFCGKCTQYRRRLSLLATPDPNGFAYRVCKKCFDKGPQGTGAWRSFTKDLEMYRENFKKRANNNVQNVVPKQPASDVEEEMQRLVNGYKKHVGSSKIKSFMTEAFSLVKIPDWQKSKHWMQNSSTSVCTLCGKTFSVTETKCHCKVCGSIICSSCSSETLILYPSGQSNTVSWALINIIGSPDEEPTGCFYLRICNACHDRAAVLQANTVTDGAPVTSILDDIANIHQTLIKIQIKINDMLPKYETLVDALEAKTDLKGLIPAPQSATQTMAKYHLDLSDLFTQFAVDIQGIKRLKPQTNTQIKLAKNLAIGMFNFYGDNFPLFRDCKRRVVEILPQEILEKVQVIVDQNAINNAYIYTKQLGLEALLLADKHKFDHQIATLLADCENVCLEDLKSQVRESQEDWDHHEKILQELLHINIKEHRLVVPSRKSTHAQGAVYVQAFLFDRCCLLLAKTLFQLSAKTTEKKFSASKEALQNLSIQLSTLR</sequence>
<dbReference type="InterPro" id="IPR000306">
    <property type="entry name" value="Znf_FYVE"/>
</dbReference>
<dbReference type="PROSITE" id="PS50178">
    <property type="entry name" value="ZF_FYVE"/>
    <property type="match status" value="2"/>
</dbReference>
<dbReference type="Proteomes" id="UP001159427">
    <property type="component" value="Unassembled WGS sequence"/>
</dbReference>
<dbReference type="Pfam" id="PF01363">
    <property type="entry name" value="FYVE"/>
    <property type="match status" value="2"/>
</dbReference>
<name>A0ABN8PNR8_9CNID</name>
<keyword evidence="2 4" id="KW-0863">Zinc-finger</keyword>
<dbReference type="InterPro" id="IPR013083">
    <property type="entry name" value="Znf_RING/FYVE/PHD"/>
</dbReference>
<accession>A0ABN8PNR8</accession>
<feature type="domain" description="FYVE-type" evidence="5">
    <location>
        <begin position="203"/>
        <end position="284"/>
    </location>
</feature>
<keyword evidence="7" id="KW-1185">Reference proteome</keyword>
<comment type="caution">
    <text evidence="6">The sequence shown here is derived from an EMBL/GenBank/DDBJ whole genome shotgun (WGS) entry which is preliminary data.</text>
</comment>